<dbReference type="Pfam" id="PF04450">
    <property type="entry name" value="BSP"/>
    <property type="match status" value="1"/>
</dbReference>
<accession>A0A6M1RMU0</accession>
<gene>
    <name evidence="2" type="ORF">G4L39_05025</name>
</gene>
<dbReference type="PANTHER" id="PTHR33321">
    <property type="match status" value="1"/>
</dbReference>
<dbReference type="EMBL" id="JAAKYA010000029">
    <property type="protein sequence ID" value="NGO38757.1"/>
    <property type="molecule type" value="Genomic_DNA"/>
</dbReference>
<evidence type="ECO:0008006" key="4">
    <source>
        <dbReference type="Google" id="ProtNLM"/>
    </source>
</evidence>
<dbReference type="RefSeq" id="WP_165106394.1">
    <property type="nucleotide sequence ID" value="NZ_JAAKYA010000029.1"/>
</dbReference>
<comment type="caution">
    <text evidence="2">The sequence shown here is derived from an EMBL/GenBank/DDBJ whole genome shotgun (WGS) entry which is preliminary data.</text>
</comment>
<proteinExistence type="predicted"/>
<feature type="region of interest" description="Disordered" evidence="1">
    <location>
        <begin position="46"/>
        <end position="66"/>
    </location>
</feature>
<dbReference type="AlphaFoldDB" id="A0A6M1RMU0"/>
<evidence type="ECO:0000313" key="3">
    <source>
        <dbReference type="Proteomes" id="UP000477311"/>
    </source>
</evidence>
<dbReference type="InterPro" id="IPR007541">
    <property type="entry name" value="Uncharacterised_BSP"/>
</dbReference>
<protein>
    <recommendedName>
        <fullName evidence="4">Plant Basic Secretory Protein</fullName>
    </recommendedName>
</protein>
<keyword evidence="3" id="KW-1185">Reference proteome</keyword>
<dbReference type="Proteomes" id="UP000477311">
    <property type="component" value="Unassembled WGS sequence"/>
</dbReference>
<evidence type="ECO:0000313" key="2">
    <source>
        <dbReference type="EMBL" id="NGO38757.1"/>
    </source>
</evidence>
<name>A0A6M1RMU0_9BACT</name>
<evidence type="ECO:0000256" key="1">
    <source>
        <dbReference type="SAM" id="MobiDB-lite"/>
    </source>
</evidence>
<organism evidence="2 3">
    <name type="scientific">Limisphaera ngatamarikiensis</name>
    <dbReference type="NCBI Taxonomy" id="1324935"/>
    <lineage>
        <taxon>Bacteria</taxon>
        <taxon>Pseudomonadati</taxon>
        <taxon>Verrucomicrobiota</taxon>
        <taxon>Verrucomicrobiia</taxon>
        <taxon>Limisphaerales</taxon>
        <taxon>Limisphaeraceae</taxon>
        <taxon>Limisphaera</taxon>
    </lineage>
</organism>
<sequence>MKPHILAPSPRTRHGRISIAAILLLSLHGLPATNTVQVILERQPEDPARPPFTFQKIPPPSATDTASRAALRLLGGEPDDNSAPLEALHDGRLPTGPDDPAANFFFAAGTDGGRLLLDFGRPAPLSYISTYSRHPGSRAPQVYTLHAARGDEPGFQFPTNAPNNRPAPPPPGWTTIAVVDTRPAPGQPGGQHGVLITNTTGPLGPFRYLLFDIRATEHDDPFGNTFFSEIDVVSADPDFVPTPPTRTPGPEPFTVQTPDGRFAFTLDLSQAPELEPWTRERLVPVILEWYPKLAELLSVEGVDPPDHVHLVLRPGRGVAATSGTRITANSRWIERERDGEAVGAIVHELVHVLQQYGRRPRGTPPPPGWLVEGIADYLRWFIYEPHSHGADLTWLRRQQNPNLRHDAGYRISANFLDWVTRRHDPELVRHLNAALRLGRYDDSFWKTRTGHTLDELAEAWRRETEQALARP</sequence>
<reference evidence="2 3" key="1">
    <citation type="submission" date="2020-02" db="EMBL/GenBank/DDBJ databases">
        <title>Draft genome sequence of Limisphaera ngatamarikiensis NGM72.4T, a thermophilic Verrucomicrobia grouped in subdivision 3.</title>
        <authorList>
            <person name="Carere C.R."/>
            <person name="Steen J."/>
            <person name="Hugenholtz P."/>
            <person name="Stott M.B."/>
        </authorList>
    </citation>
    <scope>NUCLEOTIDE SEQUENCE [LARGE SCALE GENOMIC DNA]</scope>
    <source>
        <strain evidence="2 3">NGM72.4</strain>
    </source>
</reference>
<dbReference type="PANTHER" id="PTHR33321:SF12">
    <property type="entry name" value="PLANT BASIC SECRETORY PROTEIN (BSP) FAMILY PROTEIN"/>
    <property type="match status" value="1"/>
</dbReference>